<evidence type="ECO:0000313" key="2">
    <source>
        <dbReference type="EMBL" id="CRK19520.1"/>
    </source>
</evidence>
<evidence type="ECO:0000313" key="3">
    <source>
        <dbReference type="Proteomes" id="UP000045706"/>
    </source>
</evidence>
<dbReference type="Proteomes" id="UP000045706">
    <property type="component" value="Unassembled WGS sequence"/>
</dbReference>
<evidence type="ECO:0000256" key="1">
    <source>
        <dbReference type="SAM" id="MobiDB-lite"/>
    </source>
</evidence>
<proteinExistence type="predicted"/>
<name>A0A0G4LCT6_VERLO</name>
<protein>
    <submittedName>
        <fullName evidence="2">Uncharacterized protein</fullName>
    </submittedName>
</protein>
<gene>
    <name evidence="2" type="ORF">BN1723_011895</name>
</gene>
<feature type="compositionally biased region" description="Gly residues" evidence="1">
    <location>
        <begin position="195"/>
        <end position="206"/>
    </location>
</feature>
<reference evidence="3" key="1">
    <citation type="submission" date="2015-05" db="EMBL/GenBank/DDBJ databases">
        <authorList>
            <person name="Fogelqvist Johan"/>
        </authorList>
    </citation>
    <scope>NUCLEOTIDE SEQUENCE [LARGE SCALE GENOMIC DNA]</scope>
</reference>
<feature type="compositionally biased region" description="Basic and acidic residues" evidence="1">
    <location>
        <begin position="216"/>
        <end position="226"/>
    </location>
</feature>
<organism evidence="2 3">
    <name type="scientific">Verticillium longisporum</name>
    <name type="common">Verticillium dahliae var. longisporum</name>
    <dbReference type="NCBI Taxonomy" id="100787"/>
    <lineage>
        <taxon>Eukaryota</taxon>
        <taxon>Fungi</taxon>
        <taxon>Dikarya</taxon>
        <taxon>Ascomycota</taxon>
        <taxon>Pezizomycotina</taxon>
        <taxon>Sordariomycetes</taxon>
        <taxon>Hypocreomycetidae</taxon>
        <taxon>Glomerellales</taxon>
        <taxon>Plectosphaerellaceae</taxon>
        <taxon>Verticillium</taxon>
    </lineage>
</organism>
<accession>A0A0G4LCT6</accession>
<sequence length="226" mass="24860">MRMYSTSDLMELRALFVSVKNMIRHYIYPNLEQNMVETEDSTPLEQMIERSICERIVDTYAKLDPGELMFYFDNLYSYPRKRLVNDVNLRGTAVSAIIAIERQTFFIPVIPSLKRLRLLSLRLHVSPPPRGDLSLNGRKRSALLDLRRNGERPILGGDLPIRGGDLPGLGGDRPGLGGDLPSLGGVLPGLMGDLTGRGGDLPGLGGERPILGSGERPGRPGDRPGT</sequence>
<dbReference type="EMBL" id="CVQI01010113">
    <property type="protein sequence ID" value="CRK19520.1"/>
    <property type="molecule type" value="Genomic_DNA"/>
</dbReference>
<feature type="non-terminal residue" evidence="2">
    <location>
        <position position="226"/>
    </location>
</feature>
<feature type="region of interest" description="Disordered" evidence="1">
    <location>
        <begin position="194"/>
        <end position="226"/>
    </location>
</feature>
<dbReference type="AlphaFoldDB" id="A0A0G4LCT6"/>